<dbReference type="EMBL" id="BPLR01011171">
    <property type="protein sequence ID" value="GIY44626.1"/>
    <property type="molecule type" value="Genomic_DNA"/>
</dbReference>
<dbReference type="AlphaFoldDB" id="A0AAV4THQ7"/>
<name>A0AAV4THQ7_CAEEX</name>
<sequence length="114" mass="13281">MVYNISYGKNEKHDFLETISNIRKKLPNFKHAASFFLKYQQTDTETKGRGGSKHTVSKFSRRLIKRERKYILLIEATSDGIALIILPLSPKRRDVPCIRNMVRGLVPQECPFRE</sequence>
<proteinExistence type="predicted"/>
<gene>
    <name evidence="1" type="ORF">CEXT_331711</name>
</gene>
<accession>A0AAV4THQ7</accession>
<organism evidence="1 2">
    <name type="scientific">Caerostris extrusa</name>
    <name type="common">Bark spider</name>
    <name type="synonym">Caerostris bankana</name>
    <dbReference type="NCBI Taxonomy" id="172846"/>
    <lineage>
        <taxon>Eukaryota</taxon>
        <taxon>Metazoa</taxon>
        <taxon>Ecdysozoa</taxon>
        <taxon>Arthropoda</taxon>
        <taxon>Chelicerata</taxon>
        <taxon>Arachnida</taxon>
        <taxon>Araneae</taxon>
        <taxon>Araneomorphae</taxon>
        <taxon>Entelegynae</taxon>
        <taxon>Araneoidea</taxon>
        <taxon>Araneidae</taxon>
        <taxon>Caerostris</taxon>
    </lineage>
</organism>
<protein>
    <submittedName>
        <fullName evidence="1">Uncharacterized protein</fullName>
    </submittedName>
</protein>
<evidence type="ECO:0000313" key="1">
    <source>
        <dbReference type="EMBL" id="GIY44626.1"/>
    </source>
</evidence>
<keyword evidence="2" id="KW-1185">Reference proteome</keyword>
<reference evidence="1 2" key="1">
    <citation type="submission" date="2021-06" db="EMBL/GenBank/DDBJ databases">
        <title>Caerostris extrusa draft genome.</title>
        <authorList>
            <person name="Kono N."/>
            <person name="Arakawa K."/>
        </authorList>
    </citation>
    <scope>NUCLEOTIDE SEQUENCE [LARGE SCALE GENOMIC DNA]</scope>
</reference>
<dbReference type="Proteomes" id="UP001054945">
    <property type="component" value="Unassembled WGS sequence"/>
</dbReference>
<evidence type="ECO:0000313" key="2">
    <source>
        <dbReference type="Proteomes" id="UP001054945"/>
    </source>
</evidence>
<comment type="caution">
    <text evidence="1">The sequence shown here is derived from an EMBL/GenBank/DDBJ whole genome shotgun (WGS) entry which is preliminary data.</text>
</comment>